<evidence type="ECO:0000313" key="3">
    <source>
        <dbReference type="Proteomes" id="UP000070258"/>
    </source>
</evidence>
<feature type="transmembrane region" description="Helical" evidence="1">
    <location>
        <begin position="12"/>
        <end position="38"/>
    </location>
</feature>
<protein>
    <recommendedName>
        <fullName evidence="4">DUF2273 domain-containing protein</fullName>
    </recommendedName>
</protein>
<dbReference type="STRING" id="239498.AXK60_08265"/>
<dbReference type="EMBL" id="LSRF01000033">
    <property type="protein sequence ID" value="KXP10425.1"/>
    <property type="molecule type" value="Genomic_DNA"/>
</dbReference>
<sequence>MTPGNFTVWGGVIGLLVAIAVVVGGLVGLLLAIVLGVAGMAVGAHFDGLIDLTALRRRDRS</sequence>
<evidence type="ECO:0008006" key="4">
    <source>
        <dbReference type="Google" id="ProtNLM"/>
    </source>
</evidence>
<name>A0A138AJ84_9ACTN</name>
<comment type="caution">
    <text evidence="2">The sequence shown here is derived from an EMBL/GenBank/DDBJ whole genome shotgun (WGS) entry which is preliminary data.</text>
</comment>
<accession>A0A138AJ84</accession>
<keyword evidence="1" id="KW-0472">Membrane</keyword>
<dbReference type="Proteomes" id="UP000070258">
    <property type="component" value="Unassembled WGS sequence"/>
</dbReference>
<dbReference type="RefSeq" id="WP_068571459.1">
    <property type="nucleotide sequence ID" value="NZ_LSRF01000033.1"/>
</dbReference>
<reference evidence="3" key="1">
    <citation type="submission" date="2016-02" db="EMBL/GenBank/DDBJ databases">
        <authorList>
            <person name="Wen L."/>
            <person name="He K."/>
            <person name="Yang H."/>
        </authorList>
    </citation>
    <scope>NUCLEOTIDE SEQUENCE [LARGE SCALE GENOMIC DNA]</scope>
    <source>
        <strain evidence="3">JCM 15929</strain>
    </source>
</reference>
<proteinExistence type="predicted"/>
<evidence type="ECO:0000313" key="2">
    <source>
        <dbReference type="EMBL" id="KXP10425.1"/>
    </source>
</evidence>
<dbReference type="AlphaFoldDB" id="A0A138AJ84"/>
<evidence type="ECO:0000256" key="1">
    <source>
        <dbReference type="SAM" id="Phobius"/>
    </source>
</evidence>
<organism evidence="2 3">
    <name type="scientific">Tsukamurella pseudospumae</name>
    <dbReference type="NCBI Taxonomy" id="239498"/>
    <lineage>
        <taxon>Bacteria</taxon>
        <taxon>Bacillati</taxon>
        <taxon>Actinomycetota</taxon>
        <taxon>Actinomycetes</taxon>
        <taxon>Mycobacteriales</taxon>
        <taxon>Tsukamurellaceae</taxon>
        <taxon>Tsukamurella</taxon>
    </lineage>
</organism>
<gene>
    <name evidence="2" type="ORF">AXK60_08265</name>
</gene>
<keyword evidence="1" id="KW-1133">Transmembrane helix</keyword>
<keyword evidence="1" id="KW-0812">Transmembrane</keyword>